<dbReference type="OrthoDB" id="5859291at2759"/>
<evidence type="ECO:0000256" key="2">
    <source>
        <dbReference type="ARBA" id="ARBA00057777"/>
    </source>
</evidence>
<evidence type="ECO:0000256" key="4">
    <source>
        <dbReference type="ARBA" id="ARBA00072316"/>
    </source>
</evidence>
<dbReference type="FunFam" id="3.80.10.10:FF:000168">
    <property type="entry name" value="Distal membrane arm assembly complex 2"/>
    <property type="match status" value="1"/>
</dbReference>
<gene>
    <name evidence="7" type="primary">ATP5SL</name>
    <name evidence="7" type="ORF">BLAG_LOCUS17274</name>
</gene>
<proteinExistence type="inferred from homology"/>
<feature type="compositionally biased region" description="Polar residues" evidence="6">
    <location>
        <begin position="127"/>
        <end position="137"/>
    </location>
</feature>
<feature type="compositionally biased region" description="Basic and acidic residues" evidence="6">
    <location>
        <begin position="139"/>
        <end position="149"/>
    </location>
</feature>
<comment type="similarity">
    <text evidence="1">Belongs to the ATP synthase subunit s family.</text>
</comment>
<dbReference type="EMBL" id="OV696689">
    <property type="protein sequence ID" value="CAH1262020.1"/>
    <property type="molecule type" value="Genomic_DNA"/>
</dbReference>
<dbReference type="Gene3D" id="3.80.10.10">
    <property type="entry name" value="Ribonuclease Inhibitor"/>
    <property type="match status" value="1"/>
</dbReference>
<dbReference type="Proteomes" id="UP000838412">
    <property type="component" value="Chromosome 4"/>
</dbReference>
<dbReference type="SUPFAM" id="SSF52047">
    <property type="entry name" value="RNI-like"/>
    <property type="match status" value="1"/>
</dbReference>
<evidence type="ECO:0000256" key="3">
    <source>
        <dbReference type="ARBA" id="ARBA00062608"/>
    </source>
</evidence>
<feature type="region of interest" description="Disordered" evidence="6">
    <location>
        <begin position="118"/>
        <end position="149"/>
    </location>
</feature>
<sequence length="404" mass="46395">MTGSLSLRFGMIWQRSIMAWPAGFKKLLQCTNIFQINHATNLLYRTSSRLSAQGTTKPSSPSGGYGPSGDISDVSVSNLPIYGSEPQDSTAAGSDREMKALAKRFGVDYSETEKYKVTATPRENETSHLTPFMTPSQLAERRREVPERPFDGRRTTLKEDWEHFVKWFKRTFYELHYWFEMKLVQDGRRLLLRNSLTSWYITNFNTEIAVALWVLQLRGAVRYKNQEEWYRGSHRKFPVRQQMEETVEAVDLSGTDISYNGLSNLELLNDMTELRLADCPHVDDFCLSKLHEFSGKLVYLDISRCPLVTERGLSSLHNVRSLQVVKMEEMPNVKYKELVALMMEEVMPRCKFEGVDYVEKAAKLGIKMDLSALENKDVKLLDKPTKKVEEKEEGKQQQEATAAA</sequence>
<dbReference type="AlphaFoldDB" id="A0A8J9ZTZ0"/>
<evidence type="ECO:0000313" key="7">
    <source>
        <dbReference type="EMBL" id="CAH1262020.1"/>
    </source>
</evidence>
<feature type="region of interest" description="Disordered" evidence="6">
    <location>
        <begin position="51"/>
        <end position="70"/>
    </location>
</feature>
<evidence type="ECO:0000256" key="5">
    <source>
        <dbReference type="ARBA" id="ARBA00076566"/>
    </source>
</evidence>
<evidence type="ECO:0000256" key="1">
    <source>
        <dbReference type="ARBA" id="ARBA00006901"/>
    </source>
</evidence>
<evidence type="ECO:0000313" key="8">
    <source>
        <dbReference type="Proteomes" id="UP000838412"/>
    </source>
</evidence>
<comment type="subunit">
    <text evidence="3">Interacts with incompletely assembled mitochondrial NADH:ubiquinone oxidoreductase complex (complex I).</text>
</comment>
<feature type="region of interest" description="Disordered" evidence="6">
    <location>
        <begin position="384"/>
        <end position="404"/>
    </location>
</feature>
<dbReference type="InterPro" id="IPR032675">
    <property type="entry name" value="LRR_dom_sf"/>
</dbReference>
<name>A0A8J9ZTZ0_BRALA</name>
<protein>
    <recommendedName>
        <fullName evidence="4">Distal membrane-arm assembly complex protein 2</fullName>
    </recommendedName>
    <alternativeName>
        <fullName evidence="5">ATP synthase subunit s-like protein</fullName>
    </alternativeName>
</protein>
<evidence type="ECO:0000256" key="6">
    <source>
        <dbReference type="SAM" id="MobiDB-lite"/>
    </source>
</evidence>
<keyword evidence="8" id="KW-1185">Reference proteome</keyword>
<comment type="function">
    <text evidence="2">Required for the assembly of the mitochondrial NADH:ubiquinone oxidoreductase complex (complex I). Involved in the assembly of the distal region of complex I.</text>
</comment>
<feature type="compositionally biased region" description="Basic and acidic residues" evidence="6">
    <location>
        <begin position="384"/>
        <end position="396"/>
    </location>
</feature>
<organism evidence="7 8">
    <name type="scientific">Branchiostoma lanceolatum</name>
    <name type="common">Common lancelet</name>
    <name type="synonym">Amphioxus lanceolatum</name>
    <dbReference type="NCBI Taxonomy" id="7740"/>
    <lineage>
        <taxon>Eukaryota</taxon>
        <taxon>Metazoa</taxon>
        <taxon>Chordata</taxon>
        <taxon>Cephalochordata</taxon>
        <taxon>Leptocardii</taxon>
        <taxon>Amphioxiformes</taxon>
        <taxon>Branchiostomatidae</taxon>
        <taxon>Branchiostoma</taxon>
    </lineage>
</organism>
<accession>A0A8J9ZTZ0</accession>
<reference evidence="7" key="1">
    <citation type="submission" date="2022-01" db="EMBL/GenBank/DDBJ databases">
        <authorList>
            <person name="Braso-Vives M."/>
        </authorList>
    </citation>
    <scope>NUCLEOTIDE SEQUENCE</scope>
</reference>